<dbReference type="GO" id="GO:0000160">
    <property type="term" value="P:phosphorelay signal transduction system"/>
    <property type="evidence" value="ECO:0007669"/>
    <property type="project" value="InterPro"/>
</dbReference>
<sequence length="66" mass="7691">MIYMENKKILIIEDEVSIEDILSYKLKKEGYNIKYCTTGTKGLEEIKTFMPNLVLLDLMLPDRSGF</sequence>
<feature type="modified residue" description="4-aspartylphosphate" evidence="3">
    <location>
        <position position="57"/>
    </location>
</feature>
<dbReference type="STRING" id="656914.SAMN00017405_1418"/>
<dbReference type="PROSITE" id="PS50110">
    <property type="entry name" value="RESPONSE_REGULATORY"/>
    <property type="match status" value="1"/>
</dbReference>
<comment type="function">
    <text evidence="2">May play the central regulatory role in sporulation. It may be an element of the effector pathway responsible for the activation of sporulation genes in response to nutritional stress. Spo0A may act in concert with spo0H (a sigma factor) to control the expression of some genes that are critical to the sporulation process.</text>
</comment>
<dbReference type="InterPro" id="IPR001789">
    <property type="entry name" value="Sig_transdc_resp-reg_receiver"/>
</dbReference>
<reference evidence="5 6" key="1">
    <citation type="submission" date="2017-04" db="EMBL/GenBank/DDBJ databases">
        <authorList>
            <person name="Afonso C.L."/>
            <person name="Miller P.J."/>
            <person name="Scott M.A."/>
            <person name="Spackman E."/>
            <person name="Goraichik I."/>
            <person name="Dimitrov K.M."/>
            <person name="Suarez D.L."/>
            <person name="Swayne D.E."/>
        </authorList>
    </citation>
    <scope>NUCLEOTIDE SEQUENCE [LARGE SCALE GENOMIC DNA]</scope>
    <source>
        <strain evidence="5 6">DSM 11270</strain>
    </source>
</reference>
<evidence type="ECO:0000256" key="2">
    <source>
        <dbReference type="ARBA" id="ARBA00024867"/>
    </source>
</evidence>
<evidence type="ECO:0000313" key="5">
    <source>
        <dbReference type="EMBL" id="SMB91088.1"/>
    </source>
</evidence>
<dbReference type="InterPro" id="IPR011006">
    <property type="entry name" value="CheY-like_superfamily"/>
</dbReference>
<evidence type="ECO:0000313" key="6">
    <source>
        <dbReference type="Proteomes" id="UP000192731"/>
    </source>
</evidence>
<keyword evidence="3" id="KW-0597">Phosphoprotein</keyword>
<organism evidence="5 6">
    <name type="scientific">Desulfonispora thiosulfatigenes DSM 11270</name>
    <dbReference type="NCBI Taxonomy" id="656914"/>
    <lineage>
        <taxon>Bacteria</taxon>
        <taxon>Bacillati</taxon>
        <taxon>Bacillota</taxon>
        <taxon>Clostridia</taxon>
        <taxon>Eubacteriales</taxon>
        <taxon>Peptococcaceae</taxon>
        <taxon>Desulfonispora</taxon>
    </lineage>
</organism>
<name>A0A1W1VCJ2_DESTI</name>
<feature type="domain" description="Response regulatory" evidence="4">
    <location>
        <begin position="8"/>
        <end position="66"/>
    </location>
</feature>
<dbReference type="EMBL" id="FWWT01000017">
    <property type="protein sequence ID" value="SMB91088.1"/>
    <property type="molecule type" value="Genomic_DNA"/>
</dbReference>
<dbReference type="SUPFAM" id="SSF52172">
    <property type="entry name" value="CheY-like"/>
    <property type="match status" value="1"/>
</dbReference>
<accession>A0A1W1VCJ2</accession>
<protein>
    <recommendedName>
        <fullName evidence="1">Stage 0 sporulation protein A homolog</fullName>
    </recommendedName>
</protein>
<dbReference type="Gene3D" id="3.40.50.2300">
    <property type="match status" value="1"/>
</dbReference>
<dbReference type="Pfam" id="PF00072">
    <property type="entry name" value="Response_reg"/>
    <property type="match status" value="1"/>
</dbReference>
<evidence type="ECO:0000256" key="3">
    <source>
        <dbReference type="PROSITE-ProRule" id="PRU00169"/>
    </source>
</evidence>
<dbReference type="Proteomes" id="UP000192731">
    <property type="component" value="Unassembled WGS sequence"/>
</dbReference>
<proteinExistence type="predicted"/>
<evidence type="ECO:0000256" key="1">
    <source>
        <dbReference type="ARBA" id="ARBA00018672"/>
    </source>
</evidence>
<dbReference type="AlphaFoldDB" id="A0A1W1VCJ2"/>
<keyword evidence="6" id="KW-1185">Reference proteome</keyword>
<evidence type="ECO:0000259" key="4">
    <source>
        <dbReference type="PROSITE" id="PS50110"/>
    </source>
</evidence>
<gene>
    <name evidence="5" type="ORF">SAMN00017405_1418</name>
</gene>